<gene>
    <name evidence="3" type="ORF">POTOM_050312</name>
</gene>
<name>A0A8X7YBY4_POPTO</name>
<dbReference type="InterPro" id="IPR015655">
    <property type="entry name" value="PP2C"/>
</dbReference>
<dbReference type="InterPro" id="IPR001932">
    <property type="entry name" value="PPM-type_phosphatase-like_dom"/>
</dbReference>
<sequence length="329" mass="36295">MSERSTNPVTETETSNLKRENPIIIEESNSESKKQKTEAEVLTSEESKRNDSGTEEKKQKQQQIAAEKECAHFAIYDGHGGRLAAEYAQKNLHKNVVSSGLPRELLDVKAAKKAILDGFRKTDESLLQESTSGGWQDGATAVCVWVLGQKVFIANIGDAKAVLARSSIIDGSQNHPDGVSPLKAIVLTREHKAIYPQERARIQKAGGSVSSNGRLQGRLEVSRAFGDRQFKKVGVVATPDIHSFDLTDREHFIILGCDGLWGVFGPSDAVEFVQKLLKTPTSIDDLQIRHVWQEGLTVAAVSRRLVREAVLERRCKDNCTAIIIVFKHS</sequence>
<dbReference type="SMART" id="SM00332">
    <property type="entry name" value="PP2Cc"/>
    <property type="match status" value="1"/>
</dbReference>
<evidence type="ECO:0000313" key="4">
    <source>
        <dbReference type="Proteomes" id="UP000886885"/>
    </source>
</evidence>
<dbReference type="EMBL" id="JAAWWB010000030">
    <property type="protein sequence ID" value="KAG6745803.1"/>
    <property type="molecule type" value="Genomic_DNA"/>
</dbReference>
<dbReference type="GO" id="GO:0004722">
    <property type="term" value="F:protein serine/threonine phosphatase activity"/>
    <property type="evidence" value="ECO:0007669"/>
    <property type="project" value="InterPro"/>
</dbReference>
<accession>A0A8X7YBY4</accession>
<keyword evidence="4" id="KW-1185">Reference proteome</keyword>
<reference evidence="3" key="1">
    <citation type="journal article" date="2020" name="bioRxiv">
        <title>Hybrid origin of Populus tomentosa Carr. identified through genome sequencing and phylogenomic analysis.</title>
        <authorList>
            <person name="An X."/>
            <person name="Gao K."/>
            <person name="Chen Z."/>
            <person name="Li J."/>
            <person name="Yang X."/>
            <person name="Yang X."/>
            <person name="Zhou J."/>
            <person name="Guo T."/>
            <person name="Zhao T."/>
            <person name="Huang S."/>
            <person name="Miao D."/>
            <person name="Khan W.U."/>
            <person name="Rao P."/>
            <person name="Ye M."/>
            <person name="Lei B."/>
            <person name="Liao W."/>
            <person name="Wang J."/>
            <person name="Ji L."/>
            <person name="Li Y."/>
            <person name="Guo B."/>
            <person name="Mustafa N.S."/>
            <person name="Li S."/>
            <person name="Yun Q."/>
            <person name="Keller S.R."/>
            <person name="Mao J."/>
            <person name="Zhang R."/>
            <person name="Strauss S.H."/>
        </authorList>
    </citation>
    <scope>NUCLEOTIDE SEQUENCE</scope>
    <source>
        <strain evidence="3">GM15</strain>
        <tissue evidence="3">Leaf</tissue>
    </source>
</reference>
<dbReference type="AlphaFoldDB" id="A0A8X7YBY4"/>
<dbReference type="PANTHER" id="PTHR13832">
    <property type="entry name" value="PROTEIN PHOSPHATASE 2C"/>
    <property type="match status" value="1"/>
</dbReference>
<protein>
    <recommendedName>
        <fullName evidence="2">PPM-type phosphatase domain-containing protein</fullName>
    </recommendedName>
</protein>
<dbReference type="Proteomes" id="UP000886885">
    <property type="component" value="Chromosome 15D"/>
</dbReference>
<proteinExistence type="predicted"/>
<feature type="compositionally biased region" description="Polar residues" evidence="1">
    <location>
        <begin position="1"/>
        <end position="15"/>
    </location>
</feature>
<evidence type="ECO:0000259" key="2">
    <source>
        <dbReference type="PROSITE" id="PS51746"/>
    </source>
</evidence>
<dbReference type="PROSITE" id="PS51746">
    <property type="entry name" value="PPM_2"/>
    <property type="match status" value="1"/>
</dbReference>
<evidence type="ECO:0000313" key="3">
    <source>
        <dbReference type="EMBL" id="KAG6745803.1"/>
    </source>
</evidence>
<dbReference type="OrthoDB" id="10264738at2759"/>
<evidence type="ECO:0000256" key="1">
    <source>
        <dbReference type="SAM" id="MobiDB-lite"/>
    </source>
</evidence>
<dbReference type="CDD" id="cd00143">
    <property type="entry name" value="PP2Cc"/>
    <property type="match status" value="1"/>
</dbReference>
<comment type="caution">
    <text evidence="3">The sequence shown here is derived from an EMBL/GenBank/DDBJ whole genome shotgun (WGS) entry which is preliminary data.</text>
</comment>
<feature type="region of interest" description="Disordered" evidence="1">
    <location>
        <begin position="1"/>
        <end position="63"/>
    </location>
</feature>
<feature type="compositionally biased region" description="Basic and acidic residues" evidence="1">
    <location>
        <begin position="30"/>
        <end position="59"/>
    </location>
</feature>
<dbReference type="Pfam" id="PF00481">
    <property type="entry name" value="PP2C"/>
    <property type="match status" value="1"/>
</dbReference>
<organism evidence="3 4">
    <name type="scientific">Populus tomentosa</name>
    <name type="common">Chinese white poplar</name>
    <dbReference type="NCBI Taxonomy" id="118781"/>
    <lineage>
        <taxon>Eukaryota</taxon>
        <taxon>Viridiplantae</taxon>
        <taxon>Streptophyta</taxon>
        <taxon>Embryophyta</taxon>
        <taxon>Tracheophyta</taxon>
        <taxon>Spermatophyta</taxon>
        <taxon>Magnoliopsida</taxon>
        <taxon>eudicotyledons</taxon>
        <taxon>Gunneridae</taxon>
        <taxon>Pentapetalae</taxon>
        <taxon>rosids</taxon>
        <taxon>fabids</taxon>
        <taxon>Malpighiales</taxon>
        <taxon>Salicaceae</taxon>
        <taxon>Saliceae</taxon>
        <taxon>Populus</taxon>
    </lineage>
</organism>
<feature type="domain" description="PPM-type phosphatase" evidence="2">
    <location>
        <begin position="51"/>
        <end position="326"/>
    </location>
</feature>
<dbReference type="PANTHER" id="PTHR13832:SF699">
    <property type="entry name" value="INTEGRIN-LINKED KINASE-ASSOCIATED SERINE_THREONINE PHOSPHATASE 2C"/>
    <property type="match status" value="1"/>
</dbReference>